<evidence type="ECO:0000313" key="9">
    <source>
        <dbReference type="Proteomes" id="UP001381693"/>
    </source>
</evidence>
<dbReference type="Proteomes" id="UP001381693">
    <property type="component" value="Unassembled WGS sequence"/>
</dbReference>
<dbReference type="Gene3D" id="1.10.630.10">
    <property type="entry name" value="Cytochrome P450"/>
    <property type="match status" value="1"/>
</dbReference>
<feature type="non-terminal residue" evidence="8">
    <location>
        <position position="365"/>
    </location>
</feature>
<dbReference type="GO" id="GO:0004497">
    <property type="term" value="F:monooxygenase activity"/>
    <property type="evidence" value="ECO:0007669"/>
    <property type="project" value="UniProtKB-KW"/>
</dbReference>
<sequence length="365" mass="41610">KAIIFVFQNPVINIIQAMMAAILNKTWMTGSQFVRFNTVSLVHSRYHSTSSVLNQQAAASAIAQGSAIDRSSVKPPSAIPGPRRVPFFGCVPSMFLDKDFDFKRIHIYWNKLIATYGPIVRMDLPAFGPTVLVSDPNVGETLTRITMDDPWRPSMYSLKKIRTDAVEYYEKKLGLLIENGEEWKRVRTRVQTPMMKPKNVTAYLPQMDQVALDFLDRIATFQKNYGEMPNTFQHEIYKWALESVSLVALNRRMGCLEPNLPSDSEALTLITETNKIFELLSRIEFGPHLWRFFPTPAYSKLKKSHNEFLRVAHKNILETEARLKAKDPSSEDELTLMEILLLTPGLTRRDVVTLILDMLLAGIDT</sequence>
<evidence type="ECO:0000256" key="1">
    <source>
        <dbReference type="ARBA" id="ARBA00001971"/>
    </source>
</evidence>
<protein>
    <recommendedName>
        <fullName evidence="10">Cytochrome P450</fullName>
    </recommendedName>
</protein>
<evidence type="ECO:0000256" key="6">
    <source>
        <dbReference type="ARBA" id="ARBA00023004"/>
    </source>
</evidence>
<comment type="cofactor">
    <cofactor evidence="1">
        <name>heme</name>
        <dbReference type="ChEBI" id="CHEBI:30413"/>
    </cofactor>
</comment>
<evidence type="ECO:0000256" key="4">
    <source>
        <dbReference type="ARBA" id="ARBA00022723"/>
    </source>
</evidence>
<keyword evidence="4" id="KW-0479">Metal-binding</keyword>
<keyword evidence="5" id="KW-0560">Oxidoreductase</keyword>
<name>A0AAN8XCM6_HALRR</name>
<dbReference type="InterPro" id="IPR050479">
    <property type="entry name" value="CYP11_CYP27_families"/>
</dbReference>
<proteinExistence type="inferred from homology"/>
<keyword evidence="9" id="KW-1185">Reference proteome</keyword>
<dbReference type="InterPro" id="IPR036396">
    <property type="entry name" value="Cyt_P450_sf"/>
</dbReference>
<dbReference type="SUPFAM" id="SSF48264">
    <property type="entry name" value="Cytochrome P450"/>
    <property type="match status" value="1"/>
</dbReference>
<comment type="similarity">
    <text evidence="2">Belongs to the cytochrome P450 family.</text>
</comment>
<keyword evidence="7" id="KW-0503">Monooxygenase</keyword>
<keyword evidence="3" id="KW-0349">Heme</keyword>
<organism evidence="8 9">
    <name type="scientific">Halocaridina rubra</name>
    <name type="common">Hawaiian red shrimp</name>
    <dbReference type="NCBI Taxonomy" id="373956"/>
    <lineage>
        <taxon>Eukaryota</taxon>
        <taxon>Metazoa</taxon>
        <taxon>Ecdysozoa</taxon>
        <taxon>Arthropoda</taxon>
        <taxon>Crustacea</taxon>
        <taxon>Multicrustacea</taxon>
        <taxon>Malacostraca</taxon>
        <taxon>Eumalacostraca</taxon>
        <taxon>Eucarida</taxon>
        <taxon>Decapoda</taxon>
        <taxon>Pleocyemata</taxon>
        <taxon>Caridea</taxon>
        <taxon>Atyoidea</taxon>
        <taxon>Atyidae</taxon>
        <taxon>Halocaridina</taxon>
    </lineage>
</organism>
<dbReference type="GO" id="GO:0005506">
    <property type="term" value="F:iron ion binding"/>
    <property type="evidence" value="ECO:0007669"/>
    <property type="project" value="InterPro"/>
</dbReference>
<dbReference type="InterPro" id="IPR001128">
    <property type="entry name" value="Cyt_P450"/>
</dbReference>
<dbReference type="GO" id="GO:0016705">
    <property type="term" value="F:oxidoreductase activity, acting on paired donors, with incorporation or reduction of molecular oxygen"/>
    <property type="evidence" value="ECO:0007669"/>
    <property type="project" value="InterPro"/>
</dbReference>
<evidence type="ECO:0000256" key="2">
    <source>
        <dbReference type="ARBA" id="ARBA00010617"/>
    </source>
</evidence>
<comment type="caution">
    <text evidence="8">The sequence shown here is derived from an EMBL/GenBank/DDBJ whole genome shotgun (WGS) entry which is preliminary data.</text>
</comment>
<evidence type="ECO:0000256" key="5">
    <source>
        <dbReference type="ARBA" id="ARBA00023002"/>
    </source>
</evidence>
<dbReference type="GO" id="GO:0020037">
    <property type="term" value="F:heme binding"/>
    <property type="evidence" value="ECO:0007669"/>
    <property type="project" value="InterPro"/>
</dbReference>
<evidence type="ECO:0000313" key="8">
    <source>
        <dbReference type="EMBL" id="KAK7082035.1"/>
    </source>
</evidence>
<feature type="non-terminal residue" evidence="8">
    <location>
        <position position="1"/>
    </location>
</feature>
<dbReference type="Pfam" id="PF00067">
    <property type="entry name" value="p450"/>
    <property type="match status" value="1"/>
</dbReference>
<dbReference type="PANTHER" id="PTHR24279">
    <property type="entry name" value="CYTOCHROME P450"/>
    <property type="match status" value="1"/>
</dbReference>
<reference evidence="8 9" key="1">
    <citation type="submission" date="2023-11" db="EMBL/GenBank/DDBJ databases">
        <title>Halocaridina rubra genome assembly.</title>
        <authorList>
            <person name="Smith C."/>
        </authorList>
    </citation>
    <scope>NUCLEOTIDE SEQUENCE [LARGE SCALE GENOMIC DNA]</scope>
    <source>
        <strain evidence="8">EP-1</strain>
        <tissue evidence="8">Whole</tissue>
    </source>
</reference>
<dbReference type="EMBL" id="JAXCGZ010004244">
    <property type="protein sequence ID" value="KAK7082035.1"/>
    <property type="molecule type" value="Genomic_DNA"/>
</dbReference>
<accession>A0AAN8XCM6</accession>
<dbReference type="PANTHER" id="PTHR24279:SF120">
    <property type="entry name" value="CYTOCHROME P450"/>
    <property type="match status" value="1"/>
</dbReference>
<dbReference type="AlphaFoldDB" id="A0AAN8XCM6"/>
<evidence type="ECO:0008006" key="10">
    <source>
        <dbReference type="Google" id="ProtNLM"/>
    </source>
</evidence>
<evidence type="ECO:0000256" key="3">
    <source>
        <dbReference type="ARBA" id="ARBA00022617"/>
    </source>
</evidence>
<evidence type="ECO:0000256" key="7">
    <source>
        <dbReference type="ARBA" id="ARBA00023033"/>
    </source>
</evidence>
<gene>
    <name evidence="8" type="ORF">SK128_010802</name>
</gene>
<keyword evidence="6" id="KW-0408">Iron</keyword>